<dbReference type="PANTHER" id="PTHR46148:SF59">
    <property type="entry name" value="NUCLEOTIDYLTRANSFERASE, RIBONUCLEASE H"/>
    <property type="match status" value="1"/>
</dbReference>
<reference evidence="2" key="2">
    <citation type="submission" date="2022-01" db="EMBL/GenBank/DDBJ databases">
        <authorList>
            <person name="Yamashiro T."/>
            <person name="Shiraishi A."/>
            <person name="Satake H."/>
            <person name="Nakayama K."/>
        </authorList>
    </citation>
    <scope>NUCLEOTIDE SEQUENCE</scope>
</reference>
<gene>
    <name evidence="2" type="ORF">Tco_1124556</name>
</gene>
<evidence type="ECO:0000313" key="2">
    <source>
        <dbReference type="EMBL" id="GJU08126.1"/>
    </source>
</evidence>
<evidence type="ECO:0000259" key="1">
    <source>
        <dbReference type="Pfam" id="PF24626"/>
    </source>
</evidence>
<dbReference type="EMBL" id="BQNB010021603">
    <property type="protein sequence ID" value="GJU08126.1"/>
    <property type="molecule type" value="Genomic_DNA"/>
</dbReference>
<dbReference type="SUPFAM" id="SSF53098">
    <property type="entry name" value="Ribonuclease H-like"/>
    <property type="match status" value="1"/>
</dbReference>
<dbReference type="GO" id="GO:0003964">
    <property type="term" value="F:RNA-directed DNA polymerase activity"/>
    <property type="evidence" value="ECO:0007669"/>
    <property type="project" value="UniProtKB-KW"/>
</dbReference>
<protein>
    <submittedName>
        <fullName evidence="2">Reverse transcriptase domain-containing protein</fullName>
    </submittedName>
</protein>
<dbReference type="InterPro" id="IPR012337">
    <property type="entry name" value="RNaseH-like_sf"/>
</dbReference>
<proteinExistence type="predicted"/>
<evidence type="ECO:0000313" key="3">
    <source>
        <dbReference type="Proteomes" id="UP001151760"/>
    </source>
</evidence>
<organism evidence="2 3">
    <name type="scientific">Tanacetum coccineum</name>
    <dbReference type="NCBI Taxonomy" id="301880"/>
    <lineage>
        <taxon>Eukaryota</taxon>
        <taxon>Viridiplantae</taxon>
        <taxon>Streptophyta</taxon>
        <taxon>Embryophyta</taxon>
        <taxon>Tracheophyta</taxon>
        <taxon>Spermatophyta</taxon>
        <taxon>Magnoliopsida</taxon>
        <taxon>eudicotyledons</taxon>
        <taxon>Gunneridae</taxon>
        <taxon>Pentapetalae</taxon>
        <taxon>asterids</taxon>
        <taxon>campanulids</taxon>
        <taxon>Asterales</taxon>
        <taxon>Asteraceae</taxon>
        <taxon>Asteroideae</taxon>
        <taxon>Anthemideae</taxon>
        <taxon>Anthemidinae</taxon>
        <taxon>Tanacetum</taxon>
    </lineage>
</organism>
<dbReference type="Gene3D" id="3.30.420.10">
    <property type="entry name" value="Ribonuclease H-like superfamily/Ribonuclease H"/>
    <property type="match status" value="1"/>
</dbReference>
<accession>A0ABQ5J6G1</accession>
<reference evidence="2" key="1">
    <citation type="journal article" date="2022" name="Int. J. Mol. Sci.">
        <title>Draft Genome of Tanacetum Coccineum: Genomic Comparison of Closely Related Tanacetum-Family Plants.</title>
        <authorList>
            <person name="Yamashiro T."/>
            <person name="Shiraishi A."/>
            <person name="Nakayama K."/>
            <person name="Satake H."/>
        </authorList>
    </citation>
    <scope>NUCLEOTIDE SEQUENCE</scope>
</reference>
<keyword evidence="3" id="KW-1185">Reference proteome</keyword>
<dbReference type="PANTHER" id="PTHR46148">
    <property type="entry name" value="CHROMO DOMAIN-CONTAINING PROTEIN"/>
    <property type="match status" value="1"/>
</dbReference>
<keyword evidence="2" id="KW-0695">RNA-directed DNA polymerase</keyword>
<name>A0ABQ5J6G1_9ASTR</name>
<comment type="caution">
    <text evidence="2">The sequence shown here is derived from an EMBL/GenBank/DDBJ whole genome shotgun (WGS) entry which is preliminary data.</text>
</comment>
<dbReference type="Pfam" id="PF24626">
    <property type="entry name" value="SH3_Tf2-1"/>
    <property type="match status" value="1"/>
</dbReference>
<dbReference type="Proteomes" id="UP001151760">
    <property type="component" value="Unassembled WGS sequence"/>
</dbReference>
<keyword evidence="2" id="KW-0548">Nucleotidyltransferase</keyword>
<dbReference type="InterPro" id="IPR036397">
    <property type="entry name" value="RNaseH_sf"/>
</dbReference>
<feature type="domain" description="Tf2-1-like SH3-like" evidence="1">
    <location>
        <begin position="133"/>
        <end position="183"/>
    </location>
</feature>
<keyword evidence="2" id="KW-0808">Transferase</keyword>
<sequence>MLRGLDQQMKKKKDGGLYFIDRIWIPFIRDVRTIIMDEAHALRYSVYPAADKTYYDLRDYKVELARLYIDEIVAGHGVPVSIISDHDKRFTLYFWQTLQKALGTRLDMSTTYHPQTDGQSEFGSHAENMCVVHFRKKGKLAPKYVGTFEILKGIGPVAYCLRFPQELSHVHDTFHMSNLNKCVAEANMHVPLEEIKVEKTLRFVEEHVEIIDGKVKRLKYSRILIVKVCWNSKRSPEDYMKTKYPHLFIEQVIIGSTSKSWVHKFTGRP</sequence>
<dbReference type="InterPro" id="IPR056924">
    <property type="entry name" value="SH3_Tf2-1"/>
</dbReference>